<dbReference type="AlphaFoldDB" id="A0AAD5RSJ6"/>
<reference evidence="2" key="1">
    <citation type="submission" date="2022-07" db="EMBL/GenBank/DDBJ databases">
        <title>Draft genome sequence of Zalerion maritima ATCC 34329, a (micro)plastics degrading marine fungus.</title>
        <authorList>
            <person name="Paco A."/>
            <person name="Goncalves M.F.M."/>
            <person name="Rocha-Santos T.A.P."/>
            <person name="Alves A."/>
        </authorList>
    </citation>
    <scope>NUCLEOTIDE SEQUENCE</scope>
    <source>
        <strain evidence="2">ATCC 34329</strain>
    </source>
</reference>
<organism evidence="2 3">
    <name type="scientific">Zalerion maritima</name>
    <dbReference type="NCBI Taxonomy" id="339359"/>
    <lineage>
        <taxon>Eukaryota</taxon>
        <taxon>Fungi</taxon>
        <taxon>Dikarya</taxon>
        <taxon>Ascomycota</taxon>
        <taxon>Pezizomycotina</taxon>
        <taxon>Sordariomycetes</taxon>
        <taxon>Lulworthiomycetidae</taxon>
        <taxon>Lulworthiales</taxon>
        <taxon>Lulworthiaceae</taxon>
        <taxon>Zalerion</taxon>
    </lineage>
</organism>
<feature type="compositionally biased region" description="Low complexity" evidence="1">
    <location>
        <begin position="114"/>
        <end position="123"/>
    </location>
</feature>
<dbReference type="Gene3D" id="3.30.420.40">
    <property type="match status" value="1"/>
</dbReference>
<keyword evidence="3" id="KW-1185">Reference proteome</keyword>
<evidence type="ECO:0000313" key="2">
    <source>
        <dbReference type="EMBL" id="KAJ2902345.1"/>
    </source>
</evidence>
<accession>A0AAD5RSJ6</accession>
<name>A0AAD5RSJ6_9PEZI</name>
<sequence>MAIELSTRSCEKALQDAVESLGTNDSRRSDLYSILTRLRFWAGSVEVFSQGMRSLDVRISEDRGLRQYTSQLLTRLDEQVEEILRPPLETTPDEPVTQATRADEARGDSPTYHSDTSSDLTSVDVDPISKANELLDQLFAVPSMIHHDSAVAESRRVLEFAESQGATIDLSSLERRIREYTEVYCAAAPEYLLSRIVSTSTYRIKMLHFKNSNSQGHLPRDEQGDPNDSLSDLRPYICLFEDCPDGDLLYDTSCDWFNHMKWSHCTFWYCPAQGHEDQYFEVFDQLRRHMSRDHEDGGLIALAKSSRRPHTNPFWCLQMKLGWSCWARPPCPICLWSPENEGESLREHVQNHLEAISSLALPELEKIGIKDPQQSNIPALLQPEQNFLVIGIDFGTTYTGAAWAFRDELREKRPMHVVKQWEGCDGNMVTTNRVPSAISYGSEHTTWGFGVSQHLETTRWMKLFMVNEESLGPQISRSPHLLQEYEKFNRTGKKATEIVSDFLRLLWHHTLDVIQQDSRVSDLQSLHIHVVLTTPAIWKGHVHAALRQAANMAGISGPKDSGRTTIQLLPGPEAAAIELLGSRSEKNLCKVHETFIVCDAGGGSVDVVTYRIENLEPLTLTEAVEGQGDFCGSLFVDSRFSMIHPTLKYLSDEGKEAVSMTKAQIQLLFRDSYGKIMGLISAQIAALQQRGAGTPNGILLVGGLGSSPELFETLRNTYGRQHIRVLQPTNDMQYTAVCRGAVRHGASDRSIFSSPPEFSFGRVVSRIARLSIGHVTSEEFDPKVHDPAHKEWDRFYGRYTVYPIKWYLRRGDRVDPNEPLVERNFWLPVEANCPRMMSLSISHNNDAVPPKYKTVGVKRLSEIKWWLPRPVREYPDWENAEGKIMKKISFHVQVTPIGSAVKVDIIMGNQRIASEEVPLELDQNR</sequence>
<feature type="region of interest" description="Disordered" evidence="1">
    <location>
        <begin position="85"/>
        <end position="123"/>
    </location>
</feature>
<proteinExistence type="predicted"/>
<gene>
    <name evidence="2" type="ORF">MKZ38_000662</name>
</gene>
<dbReference type="InterPro" id="IPR043129">
    <property type="entry name" value="ATPase_NBD"/>
</dbReference>
<dbReference type="EMBL" id="JAKWBI020000115">
    <property type="protein sequence ID" value="KAJ2902345.1"/>
    <property type="molecule type" value="Genomic_DNA"/>
</dbReference>
<comment type="caution">
    <text evidence="2">The sequence shown here is derived from an EMBL/GenBank/DDBJ whole genome shotgun (WGS) entry which is preliminary data.</text>
</comment>
<protein>
    <submittedName>
        <fullName evidence="2">Uncharacterized protein</fullName>
    </submittedName>
</protein>
<dbReference type="PANTHER" id="PTHR14187:SF5">
    <property type="entry name" value="HEAT SHOCK 70 KDA PROTEIN 12A"/>
    <property type="match status" value="1"/>
</dbReference>
<dbReference type="CDD" id="cd10170">
    <property type="entry name" value="ASKHA_NBD_HSP70"/>
    <property type="match status" value="1"/>
</dbReference>
<dbReference type="PANTHER" id="PTHR14187">
    <property type="entry name" value="ALPHA KINASE/ELONGATION FACTOR 2 KINASE"/>
    <property type="match status" value="1"/>
</dbReference>
<dbReference type="Proteomes" id="UP001201980">
    <property type="component" value="Unassembled WGS sequence"/>
</dbReference>
<dbReference type="SUPFAM" id="SSF53067">
    <property type="entry name" value="Actin-like ATPase domain"/>
    <property type="match status" value="2"/>
</dbReference>
<evidence type="ECO:0000313" key="3">
    <source>
        <dbReference type="Proteomes" id="UP001201980"/>
    </source>
</evidence>
<evidence type="ECO:0000256" key="1">
    <source>
        <dbReference type="SAM" id="MobiDB-lite"/>
    </source>
</evidence>